<dbReference type="HOGENOM" id="CLU_039809_1_0_5"/>
<feature type="domain" description="O-antigen ligase-related" evidence="6">
    <location>
        <begin position="235"/>
        <end position="382"/>
    </location>
</feature>
<feature type="transmembrane region" description="Helical" evidence="5">
    <location>
        <begin position="158"/>
        <end position="180"/>
    </location>
</feature>
<feature type="transmembrane region" description="Helical" evidence="5">
    <location>
        <begin position="41"/>
        <end position="61"/>
    </location>
</feature>
<dbReference type="Proteomes" id="UP000004291">
    <property type="component" value="Chromosome"/>
</dbReference>
<feature type="transmembrane region" description="Helical" evidence="5">
    <location>
        <begin position="208"/>
        <end position="223"/>
    </location>
</feature>
<evidence type="ECO:0000259" key="6">
    <source>
        <dbReference type="Pfam" id="PF04932"/>
    </source>
</evidence>
<evidence type="ECO:0000313" key="7">
    <source>
        <dbReference type="EMBL" id="EDQ33895.1"/>
    </source>
</evidence>
<evidence type="ECO:0000256" key="5">
    <source>
        <dbReference type="SAM" id="Phobius"/>
    </source>
</evidence>
<feature type="transmembrane region" description="Helical" evidence="5">
    <location>
        <begin position="433"/>
        <end position="449"/>
    </location>
</feature>
<reference evidence="7 8" key="2">
    <citation type="submission" date="2012-06" db="EMBL/GenBank/DDBJ databases">
        <authorList>
            <person name="Fiebig A."/>
        </authorList>
    </citation>
    <scope>NUCLEOTIDE SEQUENCE [LARGE SCALE GENOMIC DNA]</scope>
    <source>
        <strain evidence="7 8">DFL-43</strain>
    </source>
</reference>
<proteinExistence type="predicted"/>
<keyword evidence="8" id="KW-1185">Reference proteome</keyword>
<dbReference type="GO" id="GO:0016020">
    <property type="term" value="C:membrane"/>
    <property type="evidence" value="ECO:0007669"/>
    <property type="project" value="UniProtKB-SubCell"/>
</dbReference>
<dbReference type="STRING" id="411684.HPDFL43_05560"/>
<comment type="subcellular location">
    <subcellularLocation>
        <location evidence="1">Membrane</location>
        <topology evidence="1">Multi-pass membrane protein</topology>
    </subcellularLocation>
</comment>
<feature type="transmembrane region" description="Helical" evidence="5">
    <location>
        <begin position="252"/>
        <end position="268"/>
    </location>
</feature>
<dbReference type="InterPro" id="IPR051533">
    <property type="entry name" value="WaaL-like"/>
</dbReference>
<evidence type="ECO:0000256" key="4">
    <source>
        <dbReference type="ARBA" id="ARBA00023136"/>
    </source>
</evidence>
<feature type="transmembrane region" description="Helical" evidence="5">
    <location>
        <begin position="230"/>
        <end position="246"/>
    </location>
</feature>
<feature type="transmembrane region" description="Helical" evidence="5">
    <location>
        <begin position="106"/>
        <end position="124"/>
    </location>
</feature>
<name>A9D4K0_HOEPD</name>
<evidence type="ECO:0000313" key="8">
    <source>
        <dbReference type="Proteomes" id="UP000004291"/>
    </source>
</evidence>
<dbReference type="InterPro" id="IPR007016">
    <property type="entry name" value="O-antigen_ligase-rel_domated"/>
</dbReference>
<dbReference type="EMBL" id="ABIA03000002">
    <property type="protein sequence ID" value="EDQ33895.1"/>
    <property type="molecule type" value="Genomic_DNA"/>
</dbReference>
<comment type="caution">
    <text evidence="7">The sequence shown here is derived from an EMBL/GenBank/DDBJ whole genome shotgun (WGS) entry which is preliminary data.</text>
</comment>
<keyword evidence="7" id="KW-0436">Ligase</keyword>
<dbReference type="PANTHER" id="PTHR37422">
    <property type="entry name" value="TEICHURONIC ACID BIOSYNTHESIS PROTEIN TUAE"/>
    <property type="match status" value="1"/>
</dbReference>
<dbReference type="AlphaFoldDB" id="A9D4K0"/>
<feature type="transmembrane region" description="Helical" evidence="5">
    <location>
        <begin position="130"/>
        <end position="151"/>
    </location>
</feature>
<keyword evidence="2 5" id="KW-0812">Transmembrane</keyword>
<gene>
    <name evidence="7" type="ORF">HPDFL43_05560</name>
</gene>
<sequence>MRHRYTIPNAASPHSGSAPLHLAATLQLAQPSLLSETTTRLITILVSGLSLALMLISLRPFAVRLTYDSASANSGDALNQLGFLAAGCICLLTLLCLANRKVLTSLITPGFALLGAILVLNLMRSPYPDIMLRTLVFTMIGMLIAFTVVALPRSQADFRMALTIGAGAALALSYIGLVAFPDLAKHGYDAYEPQHSGLWRGHFSHKNIAGPVMSVIAIFGIYLMRSGQRFSGFVIFAAAALFVANTGSKTTVGLFPIAVLIVFMAPLFGRASMAIFASLVAIAGFGVFTLGVLYSPGLAEFVGDLLGDKTYTGRTTLWEFSLSMIPHKQWLGYGLYNFWQTPNVLGLDAPFEAAWDYRYIVHGHNNYLDMLLNLGVIGTAVLCWVLFVAPMFNYARARRRRGNRPMADMFFMVIVFASLLSFIETFFLARNDAIWLMHIFAVFGLHLLARFDFDGQPGRTTPETAWHGSDAWPRNAIRFKPDR</sequence>
<keyword evidence="4 5" id="KW-0472">Membrane</keyword>
<dbReference type="eggNOG" id="COG3307">
    <property type="taxonomic scope" value="Bacteria"/>
</dbReference>
<evidence type="ECO:0000256" key="1">
    <source>
        <dbReference type="ARBA" id="ARBA00004141"/>
    </source>
</evidence>
<reference evidence="7 8" key="1">
    <citation type="submission" date="2007-10" db="EMBL/GenBank/DDBJ databases">
        <authorList>
            <person name="Wagner-Dobler I."/>
            <person name="Ferriera S."/>
            <person name="Johnson J."/>
            <person name="Kravitz S."/>
            <person name="Beeson K."/>
            <person name="Sutton G."/>
            <person name="Rogers Y.-H."/>
            <person name="Friedman R."/>
            <person name="Frazier M."/>
            <person name="Venter J.C."/>
        </authorList>
    </citation>
    <scope>NUCLEOTIDE SEQUENCE [LARGE SCALE GENOMIC DNA]</scope>
    <source>
        <strain evidence="7 8">DFL-43</strain>
    </source>
</reference>
<dbReference type="Pfam" id="PF04932">
    <property type="entry name" value="Wzy_C"/>
    <property type="match status" value="1"/>
</dbReference>
<evidence type="ECO:0000256" key="3">
    <source>
        <dbReference type="ARBA" id="ARBA00022989"/>
    </source>
</evidence>
<feature type="transmembrane region" description="Helical" evidence="5">
    <location>
        <begin position="275"/>
        <end position="294"/>
    </location>
</feature>
<dbReference type="RefSeq" id="WP_007196901.1">
    <property type="nucleotide sequence ID" value="NZ_CM002917.1"/>
</dbReference>
<protein>
    <submittedName>
        <fullName evidence="7">Lipid A core-O-antigen ligase</fullName>
    </submittedName>
</protein>
<feature type="transmembrane region" description="Helical" evidence="5">
    <location>
        <begin position="407"/>
        <end position="427"/>
    </location>
</feature>
<accession>A9D4K0</accession>
<dbReference type="GO" id="GO:0016874">
    <property type="term" value="F:ligase activity"/>
    <property type="evidence" value="ECO:0007669"/>
    <property type="project" value="UniProtKB-KW"/>
</dbReference>
<dbReference type="PANTHER" id="PTHR37422:SF21">
    <property type="entry name" value="EXOQ-LIKE PROTEIN"/>
    <property type="match status" value="1"/>
</dbReference>
<keyword evidence="3 5" id="KW-1133">Transmembrane helix</keyword>
<organism evidence="7 8">
    <name type="scientific">Hoeflea phototrophica (strain DSM 17068 / NCIMB 14078 / DFL-43)</name>
    <dbReference type="NCBI Taxonomy" id="411684"/>
    <lineage>
        <taxon>Bacteria</taxon>
        <taxon>Pseudomonadati</taxon>
        <taxon>Pseudomonadota</taxon>
        <taxon>Alphaproteobacteria</taxon>
        <taxon>Hyphomicrobiales</taxon>
        <taxon>Rhizobiaceae</taxon>
        <taxon>Hoeflea</taxon>
    </lineage>
</organism>
<evidence type="ECO:0000256" key="2">
    <source>
        <dbReference type="ARBA" id="ARBA00022692"/>
    </source>
</evidence>
<feature type="transmembrane region" description="Helical" evidence="5">
    <location>
        <begin position="371"/>
        <end position="395"/>
    </location>
</feature>
<feature type="transmembrane region" description="Helical" evidence="5">
    <location>
        <begin position="81"/>
        <end position="99"/>
    </location>
</feature>